<name>A0ABD3DAG6_9LAMI</name>
<feature type="compositionally biased region" description="Basic residues" evidence="1">
    <location>
        <begin position="1"/>
        <end position="18"/>
    </location>
</feature>
<dbReference type="Pfam" id="PF23156">
    <property type="entry name" value="DUF7054"/>
    <property type="match status" value="1"/>
</dbReference>
<evidence type="ECO:0000256" key="1">
    <source>
        <dbReference type="SAM" id="MobiDB-lite"/>
    </source>
</evidence>
<proteinExistence type="predicted"/>
<feature type="domain" description="DUF7054" evidence="2">
    <location>
        <begin position="30"/>
        <end position="113"/>
    </location>
</feature>
<dbReference type="InterPro" id="IPR055482">
    <property type="entry name" value="DUF7054"/>
</dbReference>
<evidence type="ECO:0000259" key="2">
    <source>
        <dbReference type="Pfam" id="PF23156"/>
    </source>
</evidence>
<dbReference type="AlphaFoldDB" id="A0ABD3DAG6"/>
<dbReference type="Proteomes" id="UP001632038">
    <property type="component" value="Unassembled WGS sequence"/>
</dbReference>
<organism evidence="3 4">
    <name type="scientific">Castilleja foliolosa</name>
    <dbReference type="NCBI Taxonomy" id="1961234"/>
    <lineage>
        <taxon>Eukaryota</taxon>
        <taxon>Viridiplantae</taxon>
        <taxon>Streptophyta</taxon>
        <taxon>Embryophyta</taxon>
        <taxon>Tracheophyta</taxon>
        <taxon>Spermatophyta</taxon>
        <taxon>Magnoliopsida</taxon>
        <taxon>eudicotyledons</taxon>
        <taxon>Gunneridae</taxon>
        <taxon>Pentapetalae</taxon>
        <taxon>asterids</taxon>
        <taxon>lamiids</taxon>
        <taxon>Lamiales</taxon>
        <taxon>Orobanchaceae</taxon>
        <taxon>Pedicularideae</taxon>
        <taxon>Castillejinae</taxon>
        <taxon>Castilleja</taxon>
    </lineage>
</organism>
<dbReference type="EMBL" id="JAVIJP010000023">
    <property type="protein sequence ID" value="KAL3637757.1"/>
    <property type="molecule type" value="Genomic_DNA"/>
</dbReference>
<dbReference type="PANTHER" id="PTHR33270">
    <property type="entry name" value="BNAC05G50380D PROTEIN"/>
    <property type="match status" value="1"/>
</dbReference>
<dbReference type="InterPro" id="IPR040358">
    <property type="entry name" value="At4g22758-like"/>
</dbReference>
<feature type="region of interest" description="Disordered" evidence="1">
    <location>
        <begin position="1"/>
        <end position="26"/>
    </location>
</feature>
<evidence type="ECO:0000313" key="4">
    <source>
        <dbReference type="Proteomes" id="UP001632038"/>
    </source>
</evidence>
<comment type="caution">
    <text evidence="3">The sequence shown here is derived from an EMBL/GenBank/DDBJ whole genome shotgun (WGS) entry which is preliminary data.</text>
</comment>
<accession>A0ABD3DAG6</accession>
<sequence length="148" mass="16923">MDLKMKKRYSFSLKQKKEKKTDDDNNKNVKSSRFLITINVFGSAGPIRFVVNRDENAAKVIETALKLYAKEGRLPILSSDIHSFILHPANAGFDALNSSEEIGSYGVRNFVLCKRHDKLARTQLIDGKPSRWRAWLQKSFSLKNIQSH</sequence>
<protein>
    <recommendedName>
        <fullName evidence="2">DUF7054 domain-containing protein</fullName>
    </recommendedName>
</protein>
<reference evidence="4" key="1">
    <citation type="journal article" date="2024" name="IScience">
        <title>Strigolactones Initiate the Formation of Haustorium-like Structures in Castilleja.</title>
        <authorList>
            <person name="Buerger M."/>
            <person name="Peterson D."/>
            <person name="Chory J."/>
        </authorList>
    </citation>
    <scope>NUCLEOTIDE SEQUENCE [LARGE SCALE GENOMIC DNA]</scope>
</reference>
<evidence type="ECO:0000313" key="3">
    <source>
        <dbReference type="EMBL" id="KAL3637757.1"/>
    </source>
</evidence>
<dbReference type="PANTHER" id="PTHR33270:SF5">
    <property type="entry name" value="GB|AAC00605.1"/>
    <property type="match status" value="1"/>
</dbReference>
<keyword evidence="4" id="KW-1185">Reference proteome</keyword>
<gene>
    <name evidence="3" type="ORF">CASFOL_018205</name>
</gene>